<dbReference type="GO" id="GO:0007264">
    <property type="term" value="P:small GTPase-mediated signal transduction"/>
    <property type="evidence" value="ECO:0007669"/>
    <property type="project" value="InterPro"/>
</dbReference>
<dbReference type="Gene3D" id="3.40.50.300">
    <property type="entry name" value="P-loop containing nucleotide triphosphate hydrolases"/>
    <property type="match status" value="1"/>
</dbReference>
<name>A0A452TH96_URSMA</name>
<dbReference type="PRINTS" id="PR00449">
    <property type="entry name" value="RASTRNSFRMNG"/>
</dbReference>
<sequence length="169" mass="18457">MGESERKGFCTQKVSVCRLTPTVVCVIMCVVVGDRACKACLLISYITIAFPGECVPTVFDSSSVKVMIGGKLVNLDLRDTAGQEDYDQFHPLSYLHTDVFLICFSLVCPASYENVRANGSLPSSSQDEEEKMPAVVNVWAPLLACPQNLCTLCSKMVKPSTQCQIFVTD</sequence>
<dbReference type="Ensembl" id="ENSUMAT00000009001.1">
    <property type="protein sequence ID" value="ENSUMAP00000007506.1"/>
    <property type="gene ID" value="ENSUMAG00000005799.1"/>
</dbReference>
<dbReference type="Pfam" id="PF00071">
    <property type="entry name" value="Ras"/>
    <property type="match status" value="1"/>
</dbReference>
<dbReference type="AlphaFoldDB" id="A0A452TH96"/>
<dbReference type="SMART" id="SM00173">
    <property type="entry name" value="RAS"/>
    <property type="match status" value="1"/>
</dbReference>
<keyword evidence="1" id="KW-0547">Nucleotide-binding</keyword>
<proteinExistence type="predicted"/>
<dbReference type="SUPFAM" id="SSF52540">
    <property type="entry name" value="P-loop containing nucleoside triphosphate hydrolases"/>
    <property type="match status" value="1"/>
</dbReference>
<protein>
    <submittedName>
        <fullName evidence="3">Uncharacterized protein</fullName>
    </submittedName>
</protein>
<dbReference type="PANTHER" id="PTHR24072">
    <property type="entry name" value="RHO FAMILY GTPASE"/>
    <property type="match status" value="1"/>
</dbReference>
<evidence type="ECO:0000313" key="3">
    <source>
        <dbReference type="Ensembl" id="ENSUMAP00000007506"/>
    </source>
</evidence>
<dbReference type="InterPro" id="IPR003578">
    <property type="entry name" value="Small_GTPase_Rho"/>
</dbReference>
<keyword evidence="2" id="KW-0342">GTP-binding</keyword>
<organism evidence="3">
    <name type="scientific">Ursus maritimus</name>
    <name type="common">Polar bear</name>
    <name type="synonym">Thalarctos maritimus</name>
    <dbReference type="NCBI Taxonomy" id="29073"/>
    <lineage>
        <taxon>Eukaryota</taxon>
        <taxon>Metazoa</taxon>
        <taxon>Chordata</taxon>
        <taxon>Craniata</taxon>
        <taxon>Vertebrata</taxon>
        <taxon>Euteleostomi</taxon>
        <taxon>Mammalia</taxon>
        <taxon>Eutheria</taxon>
        <taxon>Laurasiatheria</taxon>
        <taxon>Carnivora</taxon>
        <taxon>Caniformia</taxon>
        <taxon>Ursidae</taxon>
        <taxon>Ursus</taxon>
    </lineage>
</organism>
<dbReference type="GeneTree" id="ENSGT00940000155205"/>
<dbReference type="InterPro" id="IPR001806">
    <property type="entry name" value="Small_GTPase"/>
</dbReference>
<reference evidence="3" key="1">
    <citation type="submission" date="2019-03" db="UniProtKB">
        <authorList>
            <consortium name="Ensembl"/>
        </authorList>
    </citation>
    <scope>IDENTIFICATION</scope>
</reference>
<dbReference type="GO" id="GO:0005525">
    <property type="term" value="F:GTP binding"/>
    <property type="evidence" value="ECO:0007669"/>
    <property type="project" value="UniProtKB-KW"/>
</dbReference>
<dbReference type="SMART" id="SM00174">
    <property type="entry name" value="RHO"/>
    <property type="match status" value="1"/>
</dbReference>
<dbReference type="InterPro" id="IPR027417">
    <property type="entry name" value="P-loop_NTPase"/>
</dbReference>
<dbReference type="GO" id="GO:0003924">
    <property type="term" value="F:GTPase activity"/>
    <property type="evidence" value="ECO:0007669"/>
    <property type="project" value="InterPro"/>
</dbReference>
<accession>A0A452TH96</accession>
<evidence type="ECO:0000256" key="1">
    <source>
        <dbReference type="ARBA" id="ARBA00022741"/>
    </source>
</evidence>
<dbReference type="PROSITE" id="PS51420">
    <property type="entry name" value="RHO"/>
    <property type="match status" value="1"/>
</dbReference>
<evidence type="ECO:0000256" key="2">
    <source>
        <dbReference type="ARBA" id="ARBA00023134"/>
    </source>
</evidence>